<dbReference type="InterPro" id="IPR009075">
    <property type="entry name" value="AcylCo_DH/oxidase_C"/>
</dbReference>
<name>A0ABN1I4M1_9GAMM</name>
<evidence type="ECO:0000256" key="5">
    <source>
        <dbReference type="ARBA" id="ARBA00023002"/>
    </source>
</evidence>
<protein>
    <submittedName>
        <fullName evidence="10">Acyl-CoA dehydrogenase family protein</fullName>
    </submittedName>
</protein>
<reference evidence="10 11" key="1">
    <citation type="journal article" date="2019" name="Int. J. Syst. Evol. Microbiol.">
        <title>The Global Catalogue of Microorganisms (GCM) 10K type strain sequencing project: providing services to taxonomists for standard genome sequencing and annotation.</title>
        <authorList>
            <consortium name="The Broad Institute Genomics Platform"/>
            <consortium name="The Broad Institute Genome Sequencing Center for Infectious Disease"/>
            <person name="Wu L."/>
            <person name="Ma J."/>
        </authorList>
    </citation>
    <scope>NUCLEOTIDE SEQUENCE [LARGE SCALE GENOMIC DNA]</scope>
    <source>
        <strain evidence="10 11">JCM 15134</strain>
    </source>
</reference>
<evidence type="ECO:0000313" key="10">
    <source>
        <dbReference type="EMBL" id="GAA0688494.1"/>
    </source>
</evidence>
<keyword evidence="5 6" id="KW-0560">Oxidoreductase</keyword>
<keyword evidence="4 6" id="KW-0274">FAD</keyword>
<dbReference type="InterPro" id="IPR046373">
    <property type="entry name" value="Acyl-CoA_Oxase/DH_mid-dom_sf"/>
</dbReference>
<evidence type="ECO:0000256" key="2">
    <source>
        <dbReference type="ARBA" id="ARBA00009347"/>
    </source>
</evidence>
<evidence type="ECO:0000313" key="11">
    <source>
        <dbReference type="Proteomes" id="UP001499915"/>
    </source>
</evidence>
<dbReference type="InterPro" id="IPR037069">
    <property type="entry name" value="AcylCoA_DH/ox_N_sf"/>
</dbReference>
<dbReference type="Pfam" id="PF02771">
    <property type="entry name" value="Acyl-CoA_dh_N"/>
    <property type="match status" value="1"/>
</dbReference>
<evidence type="ECO:0000256" key="1">
    <source>
        <dbReference type="ARBA" id="ARBA00001974"/>
    </source>
</evidence>
<dbReference type="Gene3D" id="1.20.140.10">
    <property type="entry name" value="Butyryl-CoA Dehydrogenase, subunit A, domain 3"/>
    <property type="match status" value="1"/>
</dbReference>
<dbReference type="Gene3D" id="2.40.110.10">
    <property type="entry name" value="Butyryl-CoA Dehydrogenase, subunit A, domain 2"/>
    <property type="match status" value="1"/>
</dbReference>
<dbReference type="InterPro" id="IPR006091">
    <property type="entry name" value="Acyl-CoA_Oxase/DH_mid-dom"/>
</dbReference>
<dbReference type="SUPFAM" id="SSF56645">
    <property type="entry name" value="Acyl-CoA dehydrogenase NM domain-like"/>
    <property type="match status" value="1"/>
</dbReference>
<evidence type="ECO:0000259" key="9">
    <source>
        <dbReference type="Pfam" id="PF02771"/>
    </source>
</evidence>
<organism evidence="10 11">
    <name type="scientific">Marinobacterium maritimum</name>
    <dbReference type="NCBI Taxonomy" id="500162"/>
    <lineage>
        <taxon>Bacteria</taxon>
        <taxon>Pseudomonadati</taxon>
        <taxon>Pseudomonadota</taxon>
        <taxon>Gammaproteobacteria</taxon>
        <taxon>Oceanospirillales</taxon>
        <taxon>Oceanospirillaceae</taxon>
        <taxon>Marinobacterium</taxon>
    </lineage>
</organism>
<dbReference type="EMBL" id="BAAAET010000002">
    <property type="protein sequence ID" value="GAA0688494.1"/>
    <property type="molecule type" value="Genomic_DNA"/>
</dbReference>
<dbReference type="InterPro" id="IPR036250">
    <property type="entry name" value="AcylCo_DH-like_C"/>
</dbReference>
<accession>A0ABN1I4M1</accession>
<feature type="domain" description="Acyl-CoA dehydrogenase/oxidase N-terminal" evidence="9">
    <location>
        <begin position="8"/>
        <end position="120"/>
    </location>
</feature>
<dbReference type="Proteomes" id="UP001499915">
    <property type="component" value="Unassembled WGS sequence"/>
</dbReference>
<dbReference type="PANTHER" id="PTHR43292:SF3">
    <property type="entry name" value="ACYL-COA DEHYDROGENASE FADE29"/>
    <property type="match status" value="1"/>
</dbReference>
<comment type="similarity">
    <text evidence="2 6">Belongs to the acyl-CoA dehydrogenase family.</text>
</comment>
<dbReference type="InterPro" id="IPR052161">
    <property type="entry name" value="Mycobact_Acyl-CoA_DH"/>
</dbReference>
<dbReference type="Pfam" id="PF02770">
    <property type="entry name" value="Acyl-CoA_dh_M"/>
    <property type="match status" value="1"/>
</dbReference>
<comment type="cofactor">
    <cofactor evidence="1 6">
        <name>FAD</name>
        <dbReference type="ChEBI" id="CHEBI:57692"/>
    </cofactor>
</comment>
<gene>
    <name evidence="10" type="ORF">GCM10009104_13370</name>
</gene>
<dbReference type="SUPFAM" id="SSF47203">
    <property type="entry name" value="Acyl-CoA dehydrogenase C-terminal domain-like"/>
    <property type="match status" value="1"/>
</dbReference>
<keyword evidence="3 6" id="KW-0285">Flavoprotein</keyword>
<evidence type="ECO:0000256" key="6">
    <source>
        <dbReference type="RuleBase" id="RU362125"/>
    </source>
</evidence>
<comment type="caution">
    <text evidence="10">The sequence shown here is derived from an EMBL/GenBank/DDBJ whole genome shotgun (WGS) entry which is preliminary data.</text>
</comment>
<keyword evidence="11" id="KW-1185">Reference proteome</keyword>
<proteinExistence type="inferred from homology"/>
<dbReference type="RefSeq" id="WP_343804189.1">
    <property type="nucleotide sequence ID" value="NZ_BAAAET010000002.1"/>
</dbReference>
<dbReference type="PANTHER" id="PTHR43292">
    <property type="entry name" value="ACYL-COA DEHYDROGENASE"/>
    <property type="match status" value="1"/>
</dbReference>
<sequence>MDTHLSADDLKFRDDVRLFFTKASPERAQQLLKNPSTFKQGTLDWQKQLYEQGWVAPFWPTQYGGAGWSVTQSYIYERERVAANAPDVLPFGLKMVGPVIYTYGNEEQKQRFLPGILTGETWWCQGYSEAGSGSDLASLKTSASKDGDDYLVNGTKIWTTHAQHADWIFCLVRTDQSGKPQNGISFLLIDMKTPGITVSPIHSINGVHSLNEVHFDNVRVPQANRIGEEGKGWTYAKSLLAHERTAIARVADSMRRLEKLRQLASRETQGRSVMIDDPVFHARFTNIEVELMALEYMELRVLAAVANNQNPGAESSLMKIKGSEIQQSLHELTIELAGVYGAMETTESATAADIGHDFGNQARQDFMYGRAATIYGGSNEIQKNIIAKHILGL</sequence>
<evidence type="ECO:0000259" key="7">
    <source>
        <dbReference type="Pfam" id="PF00441"/>
    </source>
</evidence>
<evidence type="ECO:0000256" key="3">
    <source>
        <dbReference type="ARBA" id="ARBA00022630"/>
    </source>
</evidence>
<feature type="domain" description="Acyl-CoA dehydrogenase/oxidase C-terminal" evidence="7">
    <location>
        <begin position="230"/>
        <end position="391"/>
    </location>
</feature>
<feature type="domain" description="Acyl-CoA oxidase/dehydrogenase middle" evidence="8">
    <location>
        <begin position="124"/>
        <end position="218"/>
    </location>
</feature>
<dbReference type="Pfam" id="PF00441">
    <property type="entry name" value="Acyl-CoA_dh_1"/>
    <property type="match status" value="1"/>
</dbReference>
<evidence type="ECO:0000259" key="8">
    <source>
        <dbReference type="Pfam" id="PF02770"/>
    </source>
</evidence>
<dbReference type="Gene3D" id="1.10.540.10">
    <property type="entry name" value="Acyl-CoA dehydrogenase/oxidase, N-terminal domain"/>
    <property type="match status" value="1"/>
</dbReference>
<dbReference type="InterPro" id="IPR009100">
    <property type="entry name" value="AcylCoA_DH/oxidase_NM_dom_sf"/>
</dbReference>
<evidence type="ECO:0000256" key="4">
    <source>
        <dbReference type="ARBA" id="ARBA00022827"/>
    </source>
</evidence>
<dbReference type="InterPro" id="IPR013786">
    <property type="entry name" value="AcylCoA_DH/ox_N"/>
</dbReference>